<dbReference type="Gene3D" id="2.30.110.10">
    <property type="entry name" value="Electron Transport, Fmn-binding Protein, Chain A"/>
    <property type="match status" value="1"/>
</dbReference>
<proteinExistence type="predicted"/>
<sequence length="212" mass="23609">MFTPKAFKEDSFETIQAFIKEKPLVTVIAQTGNGLEACHIPMYWQDDGSEFGCLYGHIAKVNALSNSANLAAPWLIIFQDAGHYISPNWYPSKAVTHKEVPTWNYRSVHIMGNVSLLTAPETLIEILSKQTANFEASQPNPWSLYDAPVEYIQAMCRAIVGIRVDITDVQAQFKLSQNKTVENRVGVIAGLKGLGTFEADKMVMLVEKVNED</sequence>
<reference evidence="1 2" key="1">
    <citation type="submission" date="2015-09" db="EMBL/GenBank/DDBJ databases">
        <title>Complete genome of Psychrobacter urativorans R10.10B.</title>
        <authorList>
            <person name="See-Too W.S."/>
            <person name="Chan K.G."/>
        </authorList>
    </citation>
    <scope>NUCLEOTIDE SEQUENCE [LARGE SCALE GENOMIC DNA]</scope>
    <source>
        <strain evidence="1 2">R10.10B</strain>
    </source>
</reference>
<organism evidence="1 2">
    <name type="scientific">Psychrobacter urativorans</name>
    <dbReference type="NCBI Taxonomy" id="45610"/>
    <lineage>
        <taxon>Bacteria</taxon>
        <taxon>Pseudomonadati</taxon>
        <taxon>Pseudomonadota</taxon>
        <taxon>Gammaproteobacteria</taxon>
        <taxon>Moraxellales</taxon>
        <taxon>Moraxellaceae</taxon>
        <taxon>Psychrobacter</taxon>
    </lineage>
</organism>
<dbReference type="KEGG" id="pur:AOC03_01490"/>
<dbReference type="InterPro" id="IPR007396">
    <property type="entry name" value="TR_PAI2-type"/>
</dbReference>
<dbReference type="PIRSF" id="PIRSF010372">
    <property type="entry name" value="PaiB"/>
    <property type="match status" value="1"/>
</dbReference>
<evidence type="ECO:0008006" key="3">
    <source>
        <dbReference type="Google" id="ProtNLM"/>
    </source>
</evidence>
<accession>A0A0M4T682</accession>
<dbReference type="PANTHER" id="PTHR35802">
    <property type="entry name" value="PROTEASE SYNTHASE AND SPORULATION PROTEIN PAI 2"/>
    <property type="match status" value="1"/>
</dbReference>
<dbReference type="STRING" id="45610.AOC03_01490"/>
<dbReference type="PANTHER" id="PTHR35802:SF1">
    <property type="entry name" value="PROTEASE SYNTHASE AND SPORULATION PROTEIN PAI 2"/>
    <property type="match status" value="1"/>
</dbReference>
<dbReference type="AlphaFoldDB" id="A0A0M4T682"/>
<dbReference type="SUPFAM" id="SSF50475">
    <property type="entry name" value="FMN-binding split barrel"/>
    <property type="match status" value="1"/>
</dbReference>
<dbReference type="Proteomes" id="UP000059847">
    <property type="component" value="Chromosome"/>
</dbReference>
<dbReference type="Pfam" id="PF04299">
    <property type="entry name" value="FMN_bind_2"/>
    <property type="match status" value="1"/>
</dbReference>
<keyword evidence="2" id="KW-1185">Reference proteome</keyword>
<evidence type="ECO:0000313" key="1">
    <source>
        <dbReference type="EMBL" id="ALF58884.1"/>
    </source>
</evidence>
<gene>
    <name evidence="1" type="ORF">AOC03_01490</name>
</gene>
<name>A0A0M4T682_9GAMM</name>
<evidence type="ECO:0000313" key="2">
    <source>
        <dbReference type="Proteomes" id="UP000059847"/>
    </source>
</evidence>
<dbReference type="EMBL" id="CP012678">
    <property type="protein sequence ID" value="ALF58884.1"/>
    <property type="molecule type" value="Genomic_DNA"/>
</dbReference>
<dbReference type="InterPro" id="IPR012349">
    <property type="entry name" value="Split_barrel_FMN-bd"/>
</dbReference>
<protein>
    <recommendedName>
        <fullName evidence="3">Transcriptional regulator</fullName>
    </recommendedName>
</protein>